<dbReference type="OMA" id="NGCAKRI"/>
<organism evidence="2">
    <name type="scientific">Chlorella variabilis</name>
    <name type="common">Green alga</name>
    <dbReference type="NCBI Taxonomy" id="554065"/>
    <lineage>
        <taxon>Eukaryota</taxon>
        <taxon>Viridiplantae</taxon>
        <taxon>Chlorophyta</taxon>
        <taxon>core chlorophytes</taxon>
        <taxon>Trebouxiophyceae</taxon>
        <taxon>Chlorellales</taxon>
        <taxon>Chlorellaceae</taxon>
        <taxon>Chlorella clade</taxon>
        <taxon>Chlorella</taxon>
    </lineage>
</organism>
<reference evidence="1 2" key="1">
    <citation type="journal article" date="2010" name="Plant Cell">
        <title>The Chlorella variabilis NC64A genome reveals adaptation to photosymbiosis, coevolution with viruses, and cryptic sex.</title>
        <authorList>
            <person name="Blanc G."/>
            <person name="Duncan G."/>
            <person name="Agarkova I."/>
            <person name="Borodovsky M."/>
            <person name="Gurnon J."/>
            <person name="Kuo A."/>
            <person name="Lindquist E."/>
            <person name="Lucas S."/>
            <person name="Pangilinan J."/>
            <person name="Polle J."/>
            <person name="Salamov A."/>
            <person name="Terry A."/>
            <person name="Yamada T."/>
            <person name="Dunigan D.D."/>
            <person name="Grigoriev I.V."/>
            <person name="Claverie J.M."/>
            <person name="Van Etten J.L."/>
        </authorList>
    </citation>
    <scope>NUCLEOTIDE SEQUENCE [LARGE SCALE GENOMIC DNA]</scope>
    <source>
        <strain evidence="1 2">NC64A</strain>
    </source>
</reference>
<dbReference type="EMBL" id="GL433840">
    <property type="protein sequence ID" value="EFN57285.1"/>
    <property type="molecule type" value="Genomic_DNA"/>
</dbReference>
<name>E1ZAM6_CHLVA</name>
<dbReference type="GeneID" id="17356439"/>
<dbReference type="AlphaFoldDB" id="E1ZAM6"/>
<dbReference type="eggNOG" id="ENOG502QVYF">
    <property type="taxonomic scope" value="Eukaryota"/>
</dbReference>
<dbReference type="KEGG" id="cvr:CHLNCDRAFT_143873"/>
<evidence type="ECO:0000313" key="1">
    <source>
        <dbReference type="EMBL" id="EFN57285.1"/>
    </source>
</evidence>
<accession>E1ZAM6</accession>
<gene>
    <name evidence="1" type="ORF">CHLNCDRAFT_143873</name>
</gene>
<dbReference type="InParanoid" id="E1ZAM6"/>
<dbReference type="PANTHER" id="PTHR47467">
    <property type="entry name" value="OS01G0867200 PROTEIN"/>
    <property type="match status" value="1"/>
</dbReference>
<dbReference type="Proteomes" id="UP000008141">
    <property type="component" value="Unassembled WGS sequence"/>
</dbReference>
<dbReference type="RefSeq" id="XP_005849387.1">
    <property type="nucleotide sequence ID" value="XM_005849325.1"/>
</dbReference>
<protein>
    <submittedName>
        <fullName evidence="1">Uncharacterized protein</fullName>
    </submittedName>
</protein>
<dbReference type="PANTHER" id="PTHR47467:SF1">
    <property type="entry name" value="WD40 REPEAT-CONTAINING PROTEIN"/>
    <property type="match status" value="1"/>
</dbReference>
<dbReference type="InterPro" id="IPR015943">
    <property type="entry name" value="WD40/YVTN_repeat-like_dom_sf"/>
</dbReference>
<dbReference type="STRING" id="554065.E1ZAM6"/>
<dbReference type="SUPFAM" id="SSF63829">
    <property type="entry name" value="Calcium-dependent phosphotriesterase"/>
    <property type="match status" value="1"/>
</dbReference>
<evidence type="ECO:0000313" key="2">
    <source>
        <dbReference type="Proteomes" id="UP000008141"/>
    </source>
</evidence>
<dbReference type="OrthoDB" id="534245at2759"/>
<sequence>MAEPVAKKRRTVMEPPPPAHVEALPGPDAAQYEAFVASGRHVYSVAVPRGGAFAGERGKGGVYIAEAGAEVQAAPLGALQHQAEVQHLALHEQGDGQAVLASVDCYGRALLAQARRLEGQPGLHITGVHQLQPADVLREPGWAGVALAPGQPSQAAVARHFAKDVTLFDGPMAVQTIHTLYRPTAVQLLSTRHVASPGGGPLVAVAEGPQLSIWDVRGSKRGGRVAKLCPGPYHGHLYCIAAADDGGLPLIGAAGHERSVLVWEPRKWVLLDRWSNCLKYEATGMHFCSANPRLCYVAGMDYEVLCGEWGGNKASRLGGGNRAANNTHTGLKSGAAAAGAADAQGEEETAAAAGGLGRGVSFRGDSRWVGLGKAAGQDVLAGMTQSCQLYVAEFAAG</sequence>
<proteinExistence type="predicted"/>
<keyword evidence="2" id="KW-1185">Reference proteome</keyword>
<dbReference type="Gene3D" id="2.130.10.10">
    <property type="entry name" value="YVTN repeat-like/Quinoprotein amine dehydrogenase"/>
    <property type="match status" value="1"/>
</dbReference>